<evidence type="ECO:0000313" key="3">
    <source>
        <dbReference type="EMBL" id="SDP85097.1"/>
    </source>
</evidence>
<sequence length="39" mass="4362">MGYRETRTSAELSAAEKDADSHRGRALRELLPHPRKLAA</sequence>
<keyword evidence="1" id="KW-0378">Hydrolase</keyword>
<organism evidence="3 4">
    <name type="scientific">Actinopolyspora xinjiangensis</name>
    <dbReference type="NCBI Taxonomy" id="405564"/>
    <lineage>
        <taxon>Bacteria</taxon>
        <taxon>Bacillati</taxon>
        <taxon>Actinomycetota</taxon>
        <taxon>Actinomycetes</taxon>
        <taxon>Actinopolysporales</taxon>
        <taxon>Actinopolysporaceae</taxon>
        <taxon>Actinopolyspora</taxon>
    </lineage>
</organism>
<protein>
    <submittedName>
        <fullName evidence="3">Ham1 family protein</fullName>
    </submittedName>
</protein>
<dbReference type="AlphaFoldDB" id="A0A1H0W2Y9"/>
<proteinExistence type="predicted"/>
<keyword evidence="4" id="KW-1185">Reference proteome</keyword>
<reference evidence="4" key="1">
    <citation type="submission" date="2016-10" db="EMBL/GenBank/DDBJ databases">
        <authorList>
            <person name="Varghese N."/>
            <person name="Submissions S."/>
        </authorList>
    </citation>
    <scope>NUCLEOTIDE SEQUENCE [LARGE SCALE GENOMIC DNA]</scope>
    <source>
        <strain evidence="4">DSM 46732</strain>
    </source>
</reference>
<dbReference type="Pfam" id="PF01725">
    <property type="entry name" value="Ham1p_like"/>
    <property type="match status" value="1"/>
</dbReference>
<evidence type="ECO:0000256" key="2">
    <source>
        <dbReference type="SAM" id="MobiDB-lite"/>
    </source>
</evidence>
<dbReference type="SUPFAM" id="SSF52972">
    <property type="entry name" value="ITPase-like"/>
    <property type="match status" value="1"/>
</dbReference>
<dbReference type="InterPro" id="IPR029001">
    <property type="entry name" value="ITPase-like_fam"/>
</dbReference>
<name>A0A1H0W2Y9_9ACTN</name>
<dbReference type="GO" id="GO:0047429">
    <property type="term" value="F:nucleoside triphosphate diphosphatase activity"/>
    <property type="evidence" value="ECO:0007669"/>
    <property type="project" value="InterPro"/>
</dbReference>
<evidence type="ECO:0000256" key="1">
    <source>
        <dbReference type="ARBA" id="ARBA00022801"/>
    </source>
</evidence>
<dbReference type="STRING" id="405564.SAMN04487905_110181"/>
<accession>A0A1H0W2Y9</accession>
<dbReference type="Proteomes" id="UP000199497">
    <property type="component" value="Unassembled WGS sequence"/>
</dbReference>
<feature type="region of interest" description="Disordered" evidence="2">
    <location>
        <begin position="1"/>
        <end position="39"/>
    </location>
</feature>
<feature type="compositionally biased region" description="Basic and acidic residues" evidence="2">
    <location>
        <begin position="1"/>
        <end position="32"/>
    </location>
</feature>
<evidence type="ECO:0000313" key="4">
    <source>
        <dbReference type="Proteomes" id="UP000199497"/>
    </source>
</evidence>
<dbReference type="Gene3D" id="3.90.950.10">
    <property type="match status" value="1"/>
</dbReference>
<gene>
    <name evidence="3" type="ORF">SAMN04487905_110181</name>
</gene>
<dbReference type="GO" id="GO:0009143">
    <property type="term" value="P:nucleoside triphosphate catabolic process"/>
    <property type="evidence" value="ECO:0007669"/>
    <property type="project" value="InterPro"/>
</dbReference>
<dbReference type="EMBL" id="FNJR01000010">
    <property type="protein sequence ID" value="SDP85097.1"/>
    <property type="molecule type" value="Genomic_DNA"/>
</dbReference>
<dbReference type="InterPro" id="IPR002637">
    <property type="entry name" value="RdgB/HAM1"/>
</dbReference>